<keyword evidence="1 4" id="KW-0238">DNA-binding</keyword>
<dbReference type="VEuPathDB" id="FungiDB:C8Q69DRAFT_509786"/>
<dbReference type="GO" id="GO:0006355">
    <property type="term" value="P:regulation of DNA-templated transcription"/>
    <property type="evidence" value="ECO:0007669"/>
    <property type="project" value="InterPro"/>
</dbReference>
<dbReference type="InterPro" id="IPR001356">
    <property type="entry name" value="HD"/>
</dbReference>
<proteinExistence type="predicted"/>
<keyword evidence="2 4" id="KW-0371">Homeobox</keyword>
<sequence>MAVSYASGLPAGRSQTLPPFRELLPPHLHEEIDSTPFYASRQPQQDRSPSYIPESTRPRSVPGSALGSPAKPPSSDTLSDFASQPIRVEETQFGNHREHGLPQPQPSGNSSPMASVTGQPMQFTSRGPSPILPPIHNLHSLPERNLSRAGTSFDDTALRPSSLPRDYAHEGLVFGVRNRNDLDLERQSPPSYTGSSVPVSAYNQQPYDTPPYVHYPQAYRGELEYPSQIVPNPQHSNFGILGDPIDSRSKRRRGNLPKPVTDILRAWFHEHLDHPYPSEEDKQIFMTRTGLSISQISNWFINARRRQLPALRNQIRSNENERIPQRQSPFSDTEQASSRESVSSPSRSVPSQP</sequence>
<dbReference type="InterPro" id="IPR009057">
    <property type="entry name" value="Homeodomain-like_sf"/>
</dbReference>
<reference evidence="7 8" key="1">
    <citation type="journal article" date="2018" name="Front. Microbiol.">
        <title>Genomic and genetic insights into a cosmopolitan fungus, Paecilomyces variotii (Eurotiales).</title>
        <authorList>
            <person name="Urquhart A.S."/>
            <person name="Mondo S.J."/>
            <person name="Makela M.R."/>
            <person name="Hane J.K."/>
            <person name="Wiebenga A."/>
            <person name="He G."/>
            <person name="Mihaltcheva S."/>
            <person name="Pangilinan J."/>
            <person name="Lipzen A."/>
            <person name="Barry K."/>
            <person name="de Vries R.P."/>
            <person name="Grigoriev I.V."/>
            <person name="Idnurm A."/>
        </authorList>
    </citation>
    <scope>NUCLEOTIDE SEQUENCE [LARGE SCALE GENOMIC DNA]</scope>
    <source>
        <strain evidence="7 8">CBS 101075</strain>
    </source>
</reference>
<feature type="compositionally biased region" description="Polar residues" evidence="5">
    <location>
        <begin position="188"/>
        <end position="201"/>
    </location>
</feature>
<dbReference type="CDD" id="cd00086">
    <property type="entry name" value="homeodomain"/>
    <property type="match status" value="1"/>
</dbReference>
<name>A0A443HLI3_BYSSP</name>
<dbReference type="InterPro" id="IPR008422">
    <property type="entry name" value="KN_HD"/>
</dbReference>
<accession>A0A443HLI3</accession>
<feature type="compositionally biased region" description="Basic and acidic residues" evidence="5">
    <location>
        <begin position="87"/>
        <end position="100"/>
    </location>
</feature>
<keyword evidence="3 4" id="KW-0539">Nucleus</keyword>
<dbReference type="AlphaFoldDB" id="A0A443HLI3"/>
<dbReference type="GeneID" id="39602407"/>
<gene>
    <name evidence="7" type="ORF">C8Q69DRAFT_509786</name>
</gene>
<feature type="compositionally biased region" description="Polar residues" evidence="5">
    <location>
        <begin position="106"/>
        <end position="127"/>
    </location>
</feature>
<keyword evidence="8" id="KW-1185">Reference proteome</keyword>
<feature type="region of interest" description="Disordered" evidence="5">
    <location>
        <begin position="180"/>
        <end position="201"/>
    </location>
</feature>
<dbReference type="Pfam" id="PF05920">
    <property type="entry name" value="Homeobox_KN"/>
    <property type="match status" value="1"/>
</dbReference>
<feature type="domain" description="Homeobox" evidence="6">
    <location>
        <begin position="247"/>
        <end position="310"/>
    </location>
</feature>
<feature type="compositionally biased region" description="Polar residues" evidence="5">
    <location>
        <begin position="325"/>
        <end position="336"/>
    </location>
</feature>
<dbReference type="GO" id="GO:0003677">
    <property type="term" value="F:DNA binding"/>
    <property type="evidence" value="ECO:0007669"/>
    <property type="project" value="UniProtKB-UniRule"/>
</dbReference>
<dbReference type="PROSITE" id="PS50071">
    <property type="entry name" value="HOMEOBOX_2"/>
    <property type="match status" value="1"/>
</dbReference>
<feature type="region of interest" description="Disordered" evidence="5">
    <location>
        <begin position="1"/>
        <end position="138"/>
    </location>
</feature>
<dbReference type="RefSeq" id="XP_028482308.1">
    <property type="nucleotide sequence ID" value="XM_028633130.1"/>
</dbReference>
<evidence type="ECO:0000256" key="3">
    <source>
        <dbReference type="ARBA" id="ARBA00023242"/>
    </source>
</evidence>
<comment type="subcellular location">
    <subcellularLocation>
        <location evidence="4">Nucleus</location>
    </subcellularLocation>
</comment>
<dbReference type="InterPro" id="IPR050224">
    <property type="entry name" value="TALE_homeobox"/>
</dbReference>
<dbReference type="GO" id="GO:0005634">
    <property type="term" value="C:nucleus"/>
    <property type="evidence" value="ECO:0007669"/>
    <property type="project" value="UniProtKB-SubCell"/>
</dbReference>
<evidence type="ECO:0000256" key="2">
    <source>
        <dbReference type="ARBA" id="ARBA00023155"/>
    </source>
</evidence>
<evidence type="ECO:0000313" key="8">
    <source>
        <dbReference type="Proteomes" id="UP000283841"/>
    </source>
</evidence>
<dbReference type="Gene3D" id="1.10.10.60">
    <property type="entry name" value="Homeodomain-like"/>
    <property type="match status" value="1"/>
</dbReference>
<comment type="caution">
    <text evidence="7">The sequence shown here is derived from an EMBL/GenBank/DDBJ whole genome shotgun (WGS) entry which is preliminary data.</text>
</comment>
<feature type="region of interest" description="Disordered" evidence="5">
    <location>
        <begin position="316"/>
        <end position="353"/>
    </location>
</feature>
<evidence type="ECO:0000256" key="5">
    <source>
        <dbReference type="SAM" id="MobiDB-lite"/>
    </source>
</evidence>
<dbReference type="SMART" id="SM00389">
    <property type="entry name" value="HOX"/>
    <property type="match status" value="1"/>
</dbReference>
<dbReference type="Proteomes" id="UP000283841">
    <property type="component" value="Unassembled WGS sequence"/>
</dbReference>
<feature type="DNA-binding region" description="Homeobox" evidence="4">
    <location>
        <begin position="249"/>
        <end position="311"/>
    </location>
</feature>
<dbReference type="PANTHER" id="PTHR11850">
    <property type="entry name" value="HOMEOBOX PROTEIN TRANSCRIPTION FACTORS"/>
    <property type="match status" value="1"/>
</dbReference>
<dbReference type="SUPFAM" id="SSF46689">
    <property type="entry name" value="Homeodomain-like"/>
    <property type="match status" value="1"/>
</dbReference>
<dbReference type="EMBL" id="RCNU01000012">
    <property type="protein sequence ID" value="RWQ92663.1"/>
    <property type="molecule type" value="Genomic_DNA"/>
</dbReference>
<evidence type="ECO:0000256" key="1">
    <source>
        <dbReference type="ARBA" id="ARBA00023125"/>
    </source>
</evidence>
<feature type="compositionally biased region" description="Low complexity" evidence="5">
    <location>
        <begin position="338"/>
        <end position="353"/>
    </location>
</feature>
<evidence type="ECO:0000256" key="4">
    <source>
        <dbReference type="PROSITE-ProRule" id="PRU00108"/>
    </source>
</evidence>
<evidence type="ECO:0000313" key="7">
    <source>
        <dbReference type="EMBL" id="RWQ92663.1"/>
    </source>
</evidence>
<dbReference type="STRING" id="264951.A0A443HLI3"/>
<protein>
    <submittedName>
        <fullName evidence="7">Homeobox KN domain-containing protein</fullName>
    </submittedName>
</protein>
<organism evidence="7 8">
    <name type="scientific">Byssochlamys spectabilis</name>
    <name type="common">Paecilomyces variotii</name>
    <dbReference type="NCBI Taxonomy" id="264951"/>
    <lineage>
        <taxon>Eukaryota</taxon>
        <taxon>Fungi</taxon>
        <taxon>Dikarya</taxon>
        <taxon>Ascomycota</taxon>
        <taxon>Pezizomycotina</taxon>
        <taxon>Eurotiomycetes</taxon>
        <taxon>Eurotiomycetidae</taxon>
        <taxon>Eurotiales</taxon>
        <taxon>Thermoascaceae</taxon>
        <taxon>Paecilomyces</taxon>
    </lineage>
</organism>
<evidence type="ECO:0000259" key="6">
    <source>
        <dbReference type="PROSITE" id="PS50071"/>
    </source>
</evidence>